<name>A0AAW4MD50_PHOVU</name>
<sequence>MKEVRINELTDNLFEAISKEWMLVTAGTKEKFNTMTANWGGTGFLWNRPVAFIFIRPERYTFNFIEQNDYLTLSFLGEEHKEVHKICGSKSGRDMDKVKATGLSPLFTENGNITFEQARLTFECKKLYADLIKPRNFIDKSITDRWYGESHGGFHKMYVVEIVNVLTPSFANAHE</sequence>
<dbReference type="InterPro" id="IPR012349">
    <property type="entry name" value="Split_barrel_FMN-bd"/>
</dbReference>
<dbReference type="Pfam" id="PF01613">
    <property type="entry name" value="Flavin_Reduct"/>
    <property type="match status" value="1"/>
</dbReference>
<dbReference type="Gene3D" id="2.30.110.10">
    <property type="entry name" value="Electron Transport, Fmn-binding Protein, Chain A"/>
    <property type="match status" value="1"/>
</dbReference>
<feature type="domain" description="Flavin reductase like" evidence="2">
    <location>
        <begin position="18"/>
        <end position="169"/>
    </location>
</feature>
<organism evidence="3 4">
    <name type="scientific">Phocaeicola vulgatus</name>
    <name type="common">Bacteroides vulgatus</name>
    <dbReference type="NCBI Taxonomy" id="821"/>
    <lineage>
        <taxon>Bacteria</taxon>
        <taxon>Pseudomonadati</taxon>
        <taxon>Bacteroidota</taxon>
        <taxon>Bacteroidia</taxon>
        <taxon>Bacteroidales</taxon>
        <taxon>Bacteroidaceae</taxon>
        <taxon>Phocaeicola</taxon>
    </lineage>
</organism>
<reference evidence="3" key="1">
    <citation type="submission" date="2021-06" db="EMBL/GenBank/DDBJ databases">
        <title>Collection of gut derived symbiotic bacterial strains cultured from healthy donors.</title>
        <authorList>
            <person name="Lin H."/>
            <person name="Littmann E."/>
            <person name="Pamer E.G."/>
        </authorList>
    </citation>
    <scope>NUCLEOTIDE SEQUENCE</scope>
    <source>
        <strain evidence="3">MSK.6.33</strain>
    </source>
</reference>
<protein>
    <submittedName>
        <fullName evidence="3">Flavin reductase</fullName>
    </submittedName>
</protein>
<comment type="similarity">
    <text evidence="1">Belongs to the flavoredoxin family.</text>
</comment>
<dbReference type="SUPFAM" id="SSF50475">
    <property type="entry name" value="FMN-binding split barrel"/>
    <property type="match status" value="1"/>
</dbReference>
<accession>A0AAW4MD50</accession>
<evidence type="ECO:0000313" key="4">
    <source>
        <dbReference type="Proteomes" id="UP000736888"/>
    </source>
</evidence>
<gene>
    <name evidence="3" type="ORF">KTG10_14630</name>
</gene>
<evidence type="ECO:0000256" key="1">
    <source>
        <dbReference type="ARBA" id="ARBA00038054"/>
    </source>
</evidence>
<dbReference type="PANTHER" id="PTHR43567:SF5">
    <property type="entry name" value="HYPOTHETICAL CYTOSOLIC PROTEIN"/>
    <property type="match status" value="1"/>
</dbReference>
<dbReference type="Proteomes" id="UP000736888">
    <property type="component" value="Unassembled WGS sequence"/>
</dbReference>
<dbReference type="GO" id="GO:0010181">
    <property type="term" value="F:FMN binding"/>
    <property type="evidence" value="ECO:0007669"/>
    <property type="project" value="InterPro"/>
</dbReference>
<evidence type="ECO:0000259" key="2">
    <source>
        <dbReference type="Pfam" id="PF01613"/>
    </source>
</evidence>
<dbReference type="InterPro" id="IPR052174">
    <property type="entry name" value="Flavoredoxin"/>
</dbReference>
<dbReference type="PANTHER" id="PTHR43567">
    <property type="entry name" value="FLAVOREDOXIN-RELATED-RELATED"/>
    <property type="match status" value="1"/>
</dbReference>
<dbReference type="RefSeq" id="WP_100263001.1">
    <property type="nucleotide sequence ID" value="NZ_JAHPYS010000032.1"/>
</dbReference>
<dbReference type="InterPro" id="IPR002563">
    <property type="entry name" value="Flavin_Rdtase-like_dom"/>
</dbReference>
<dbReference type="EMBL" id="JAHPYS010000032">
    <property type="protein sequence ID" value="MBU9139960.1"/>
    <property type="molecule type" value="Genomic_DNA"/>
</dbReference>
<evidence type="ECO:0000313" key="3">
    <source>
        <dbReference type="EMBL" id="MBU9139960.1"/>
    </source>
</evidence>
<dbReference type="GO" id="GO:0016646">
    <property type="term" value="F:oxidoreductase activity, acting on the CH-NH group of donors, NAD or NADP as acceptor"/>
    <property type="evidence" value="ECO:0007669"/>
    <property type="project" value="UniProtKB-ARBA"/>
</dbReference>
<dbReference type="AlphaFoldDB" id="A0AAW4MD50"/>
<proteinExistence type="inferred from homology"/>
<comment type="caution">
    <text evidence="3">The sequence shown here is derived from an EMBL/GenBank/DDBJ whole genome shotgun (WGS) entry which is preliminary data.</text>
</comment>